<dbReference type="Pfam" id="PF12704">
    <property type="entry name" value="MacB_PCD"/>
    <property type="match status" value="1"/>
</dbReference>
<feature type="non-terminal residue" evidence="2">
    <location>
        <position position="1"/>
    </location>
</feature>
<feature type="domain" description="MacB-like periplasmic core" evidence="1">
    <location>
        <begin position="18"/>
        <end position="150"/>
    </location>
</feature>
<dbReference type="Proteomes" id="UP000003711">
    <property type="component" value="Unassembled WGS sequence"/>
</dbReference>
<protein>
    <recommendedName>
        <fullName evidence="1">MacB-like periplasmic core domain-containing protein</fullName>
    </recommendedName>
</protein>
<dbReference type="EMBL" id="ACCH01000362">
    <property type="protein sequence ID" value="EEF87768.1"/>
    <property type="molecule type" value="Genomic_DNA"/>
</dbReference>
<reference evidence="2 3" key="2">
    <citation type="submission" date="2009-01" db="EMBL/GenBank/DDBJ databases">
        <title>Draft genome sequence of Bacteroides cellulosilyticus (DSM 14838).</title>
        <authorList>
            <person name="Sudarsanam P."/>
            <person name="Ley R."/>
            <person name="Guruge J."/>
            <person name="Turnbaugh P.J."/>
            <person name="Mahowald M."/>
            <person name="Liep D."/>
            <person name="Gordon J."/>
        </authorList>
    </citation>
    <scope>NUCLEOTIDE SEQUENCE [LARGE SCALE GENOMIC DNA]</scope>
    <source>
        <strain evidence="2 3">DSM 14838</strain>
    </source>
</reference>
<dbReference type="PANTHER" id="PTHR30572:SF18">
    <property type="entry name" value="ABC-TYPE MACROLIDE FAMILY EXPORT SYSTEM PERMEASE COMPONENT 2"/>
    <property type="match status" value="1"/>
</dbReference>
<reference evidence="2 3" key="1">
    <citation type="submission" date="2008-12" db="EMBL/GenBank/DDBJ databases">
        <authorList>
            <person name="Fulton L."/>
            <person name="Clifton S."/>
            <person name="Fulton B."/>
            <person name="Xu J."/>
            <person name="Minx P."/>
            <person name="Pepin K.H."/>
            <person name="Johnson M."/>
            <person name="Bhonagiri V."/>
            <person name="Nash W.E."/>
            <person name="Mardis E.R."/>
            <person name="Wilson R.K."/>
        </authorList>
    </citation>
    <scope>NUCLEOTIDE SEQUENCE [LARGE SCALE GENOMIC DNA]</scope>
    <source>
        <strain evidence="2 3">DSM 14838</strain>
    </source>
</reference>
<evidence type="ECO:0000313" key="3">
    <source>
        <dbReference type="Proteomes" id="UP000003711"/>
    </source>
</evidence>
<dbReference type="PANTHER" id="PTHR30572">
    <property type="entry name" value="MEMBRANE COMPONENT OF TRANSPORTER-RELATED"/>
    <property type="match status" value="1"/>
</dbReference>
<gene>
    <name evidence="2" type="ORF">BACCELL_04623</name>
</gene>
<proteinExistence type="predicted"/>
<evidence type="ECO:0000259" key="1">
    <source>
        <dbReference type="Pfam" id="PF12704"/>
    </source>
</evidence>
<sequence length="313" mass="35393">NVYFGGEEASGPALQFFRGLPYVEEVSSAVSTPVWSYSGSMIEGEGGQSLFSTRFSYALEDYFKMMGMTMKEGRPARASDEIVVNEAFAERMRWGDKALNHPLRAEGRNLKVVGVLKNFHIGSFYQPQDVIMFGYTRTFGNTVHVRLKEPFAENLRRLNKDVSEAYPDKTVDFYSMEDQILNKYNPVRVFSNATILAALTMFFVMLMGLIGYTTDEVRRRSKEIAIRKVNGAGIFGNIGVAFDRCPLCSGSGCYYRHYICSIYQWNVDGSVCRTSAAFLAGIYIDSISYPVTYPRLRHLEVMADSERKSGKQY</sequence>
<name>E2NJY3_9BACE</name>
<dbReference type="InterPro" id="IPR025857">
    <property type="entry name" value="MacB_PCD"/>
</dbReference>
<dbReference type="GO" id="GO:0005886">
    <property type="term" value="C:plasma membrane"/>
    <property type="evidence" value="ECO:0007669"/>
    <property type="project" value="TreeGrafter"/>
</dbReference>
<organism evidence="2 3">
    <name type="scientific">Bacteroides cellulosilyticus DSM 14838</name>
    <dbReference type="NCBI Taxonomy" id="537012"/>
    <lineage>
        <taxon>Bacteria</taxon>
        <taxon>Pseudomonadati</taxon>
        <taxon>Bacteroidota</taxon>
        <taxon>Bacteroidia</taxon>
        <taxon>Bacteroidales</taxon>
        <taxon>Bacteroidaceae</taxon>
        <taxon>Bacteroides</taxon>
    </lineage>
</organism>
<dbReference type="AlphaFoldDB" id="E2NJY3"/>
<dbReference type="InterPro" id="IPR050250">
    <property type="entry name" value="Macrolide_Exporter_MacB"/>
</dbReference>
<dbReference type="GO" id="GO:0022857">
    <property type="term" value="F:transmembrane transporter activity"/>
    <property type="evidence" value="ECO:0007669"/>
    <property type="project" value="TreeGrafter"/>
</dbReference>
<evidence type="ECO:0000313" key="2">
    <source>
        <dbReference type="EMBL" id="EEF87768.1"/>
    </source>
</evidence>
<accession>E2NJY3</accession>
<comment type="caution">
    <text evidence="2">The sequence shown here is derived from an EMBL/GenBank/DDBJ whole genome shotgun (WGS) entry which is preliminary data.</text>
</comment>
<dbReference type="HOGENOM" id="CLU_887102_0_0_10"/>